<protein>
    <submittedName>
        <fullName evidence="2">Uncharacterized protein</fullName>
    </submittedName>
</protein>
<dbReference type="AlphaFoldDB" id="A0A8S3DJT0"/>
<feature type="non-terminal residue" evidence="2">
    <location>
        <position position="74"/>
    </location>
</feature>
<evidence type="ECO:0000313" key="3">
    <source>
        <dbReference type="Proteomes" id="UP000681967"/>
    </source>
</evidence>
<organism evidence="2 3">
    <name type="scientific">Rotaria magnacalcarata</name>
    <dbReference type="NCBI Taxonomy" id="392030"/>
    <lineage>
        <taxon>Eukaryota</taxon>
        <taxon>Metazoa</taxon>
        <taxon>Spiralia</taxon>
        <taxon>Gnathifera</taxon>
        <taxon>Rotifera</taxon>
        <taxon>Eurotatoria</taxon>
        <taxon>Bdelloidea</taxon>
        <taxon>Philodinida</taxon>
        <taxon>Philodinidae</taxon>
        <taxon>Rotaria</taxon>
    </lineage>
</organism>
<sequence length="74" mass="8087">MRNIGRGKPVAARTKPDATTRISEASTGMREIAETLYQVAKIILRLHRALPDVAASTTGVLRDTPQVPEHIPEL</sequence>
<proteinExistence type="predicted"/>
<feature type="region of interest" description="Disordered" evidence="1">
    <location>
        <begin position="1"/>
        <end position="26"/>
    </location>
</feature>
<dbReference type="EMBL" id="CAJOBH010198111">
    <property type="protein sequence ID" value="CAF4980487.1"/>
    <property type="molecule type" value="Genomic_DNA"/>
</dbReference>
<evidence type="ECO:0000256" key="1">
    <source>
        <dbReference type="SAM" id="MobiDB-lite"/>
    </source>
</evidence>
<evidence type="ECO:0000313" key="2">
    <source>
        <dbReference type="EMBL" id="CAF4980487.1"/>
    </source>
</evidence>
<dbReference type="Proteomes" id="UP000681967">
    <property type="component" value="Unassembled WGS sequence"/>
</dbReference>
<accession>A0A8S3DJT0</accession>
<gene>
    <name evidence="2" type="ORF">BYL167_LOCUS54868</name>
</gene>
<name>A0A8S3DJT0_9BILA</name>
<reference evidence="2" key="1">
    <citation type="submission" date="2021-02" db="EMBL/GenBank/DDBJ databases">
        <authorList>
            <person name="Nowell W R."/>
        </authorList>
    </citation>
    <scope>NUCLEOTIDE SEQUENCE</scope>
</reference>
<comment type="caution">
    <text evidence="2">The sequence shown here is derived from an EMBL/GenBank/DDBJ whole genome shotgun (WGS) entry which is preliminary data.</text>
</comment>